<evidence type="ECO:0000313" key="2">
    <source>
        <dbReference type="Proteomes" id="UP001596505"/>
    </source>
</evidence>
<dbReference type="SUPFAM" id="SSF49764">
    <property type="entry name" value="HSP20-like chaperones"/>
    <property type="match status" value="1"/>
</dbReference>
<organism evidence="1 2">
    <name type="scientific">Scopulibacillus cellulosilyticus</name>
    <dbReference type="NCBI Taxonomy" id="2665665"/>
    <lineage>
        <taxon>Bacteria</taxon>
        <taxon>Bacillati</taxon>
        <taxon>Bacillota</taxon>
        <taxon>Bacilli</taxon>
        <taxon>Bacillales</taxon>
        <taxon>Sporolactobacillaceae</taxon>
        <taxon>Scopulibacillus</taxon>
    </lineage>
</organism>
<dbReference type="Proteomes" id="UP001596505">
    <property type="component" value="Unassembled WGS sequence"/>
</dbReference>
<dbReference type="RefSeq" id="WP_380966056.1">
    <property type="nucleotide sequence ID" value="NZ_JBHTCO010000014.1"/>
</dbReference>
<accession>A0ABW2PVY5</accession>
<reference evidence="2" key="1">
    <citation type="journal article" date="2019" name="Int. J. Syst. Evol. Microbiol.">
        <title>The Global Catalogue of Microorganisms (GCM) 10K type strain sequencing project: providing services to taxonomists for standard genome sequencing and annotation.</title>
        <authorList>
            <consortium name="The Broad Institute Genomics Platform"/>
            <consortium name="The Broad Institute Genome Sequencing Center for Infectious Disease"/>
            <person name="Wu L."/>
            <person name="Ma J."/>
        </authorList>
    </citation>
    <scope>NUCLEOTIDE SEQUENCE [LARGE SCALE GENOMIC DNA]</scope>
    <source>
        <strain evidence="2">CGMCC 1.16305</strain>
    </source>
</reference>
<comment type="caution">
    <text evidence="1">The sequence shown here is derived from an EMBL/GenBank/DDBJ whole genome shotgun (WGS) entry which is preliminary data.</text>
</comment>
<dbReference type="CDD" id="cd00298">
    <property type="entry name" value="ACD_sHsps_p23-like"/>
    <property type="match status" value="1"/>
</dbReference>
<evidence type="ECO:0000313" key="1">
    <source>
        <dbReference type="EMBL" id="MFC7393538.1"/>
    </source>
</evidence>
<protein>
    <submittedName>
        <fullName evidence="1">Hsp20/alpha crystallin family protein</fullName>
    </submittedName>
</protein>
<sequence length="156" mass="17927">MNNFNPWDLFQKEFSKHQKGFGGPGNGANNGFDLSWINDLTNNILEQTKSQFNTNFDSNMNRGSGEKHYEPDIFETHNLIIARIPIPEQTNPEDIKVFFDTNKIFIQGIEMNRDLYVDLPSNGFAQGSNAIIKDRFLEIKVPKKNPMFSEIKVDIL</sequence>
<dbReference type="InterPro" id="IPR008978">
    <property type="entry name" value="HSP20-like_chaperone"/>
</dbReference>
<keyword evidence="2" id="KW-1185">Reference proteome</keyword>
<gene>
    <name evidence="1" type="ORF">ACFQRG_11295</name>
</gene>
<name>A0ABW2PVY5_9BACL</name>
<dbReference type="EMBL" id="JBHTCO010000014">
    <property type="protein sequence ID" value="MFC7393538.1"/>
    <property type="molecule type" value="Genomic_DNA"/>
</dbReference>
<proteinExistence type="predicted"/>